<dbReference type="EMBL" id="FMWO01000094">
    <property type="protein sequence ID" value="SCZ86942.1"/>
    <property type="molecule type" value="Genomic_DNA"/>
</dbReference>
<reference evidence="2 3" key="1">
    <citation type="submission" date="2016-10" db="EMBL/GenBank/DDBJ databases">
        <authorList>
            <person name="de Groot N.N."/>
        </authorList>
    </citation>
    <scope>NUCLEOTIDE SEQUENCE [LARGE SCALE GENOMIC DNA]</scope>
    <source>
        <strain evidence="2">1</strain>
    </source>
</reference>
<evidence type="ECO:0000313" key="3">
    <source>
        <dbReference type="Proteomes" id="UP000198729"/>
    </source>
</evidence>
<accession>A0A1G5SIM4</accession>
<feature type="region of interest" description="Disordered" evidence="1">
    <location>
        <begin position="13"/>
        <end position="38"/>
    </location>
</feature>
<name>A0A1G5SIM4_9PROT</name>
<gene>
    <name evidence="2" type="ORF">NSMM_820037</name>
</gene>
<organism evidence="2 3">
    <name type="scientific">Nitrosomonas mobilis</name>
    <dbReference type="NCBI Taxonomy" id="51642"/>
    <lineage>
        <taxon>Bacteria</taxon>
        <taxon>Pseudomonadati</taxon>
        <taxon>Pseudomonadota</taxon>
        <taxon>Betaproteobacteria</taxon>
        <taxon>Nitrosomonadales</taxon>
        <taxon>Nitrosomonadaceae</taxon>
        <taxon>Nitrosomonas</taxon>
    </lineage>
</organism>
<dbReference type="STRING" id="51642.NSMM_820037"/>
<proteinExistence type="predicted"/>
<dbReference type="AlphaFoldDB" id="A0A1G5SIM4"/>
<sequence>MCCSKNVCHTNNRPSNRLSGIPMQKDDLRQQLNIDKPS</sequence>
<dbReference type="Proteomes" id="UP000198729">
    <property type="component" value="Unassembled WGS sequence"/>
</dbReference>
<keyword evidence="3" id="KW-1185">Reference proteome</keyword>
<evidence type="ECO:0000256" key="1">
    <source>
        <dbReference type="SAM" id="MobiDB-lite"/>
    </source>
</evidence>
<protein>
    <submittedName>
        <fullName evidence="2">Uncharacterized protein</fullName>
    </submittedName>
</protein>
<evidence type="ECO:0000313" key="2">
    <source>
        <dbReference type="EMBL" id="SCZ86942.1"/>
    </source>
</evidence>